<dbReference type="PROSITE" id="PS50166">
    <property type="entry name" value="IMPORTIN_B_NT"/>
    <property type="match status" value="1"/>
</dbReference>
<dbReference type="GO" id="GO:0061608">
    <property type="term" value="F:nuclear import signal receptor activity"/>
    <property type="evidence" value="ECO:0000318"/>
    <property type="project" value="GO_Central"/>
</dbReference>
<sequence>MAQSLELLLIQFLMPDNDARRQAEEQIKRLAKDPQVVPALVQHLRTAKTPNVRQLAAVLLRKKITGHWSKLSPQLKHLVKQSLIESITMEHSPLVRRASANVVSVVAKYAVPAGEWPDLLPFLFQCSQSTQEEHREVALILFSSLTETIGSTFRPHFTDLQTLLLKCLQDETSNRVRVAALKAVGSFLECIGDGDEVVKFREFIPSILNVSRQCLAVGEEDVAVIAFEIFDELIESPAPLLGDSVKSIVQFSLEVCSNQNLEPSTRHQAIQIISWLAKYKSNSLKKHKLVNPILQVMCPLLAQSTSGDEDDDLAPDRAAAEVIDTIAVNLPKHVLPPVFEFASVSSQNSNPKYREASVTALGVISEGCTHLMKDKLEPVLHIVLVALRDQEQMVRGAASFALGQFAEHLQPEITTHYRSVLPCILNALEDASDEVKEKSYYALAAFCEDMGEEILPFLDPLMNKLLASLQSSSRNLQETCMSAIGSVAAAAEQAFMPYAERVLELMKTFMVLTSDEDLRSRARATELVGIVAMSVGRTRMEPILSPYIEAAISGFGLEFSELREYTHGFFSNVAEILDDGFIKYLPHVVPLAFASCNLDDGSAVDIEDSDDDNMGGIGEVSSDDEAHDEPRVRNISIRTGVLDEKAAATQALGLFALHTKGSYSPYLEESLRIMVKHSGYFHEDVRLQAVIAMKHILTAAQAIFQSHNEGSNELREILDTVMNIYIKTMTGDDDKEVVANACTSTADIVKEWGYMAVEKYVPQIVDATLVLLRKEAPCQQIESDSEIDDDEAEHDEVLMDAVSDLLPAFAKAMGSHYAPIFSKLFEPLMKFAKASHPPLDRTMVVACLAEVAQNMGTPIGSYVDFHINFLMFQRIMPLVLKELISSEATNRRNAAFCVGELCKNGGEPTLKYYGDILRTIYPLFGESEPDNAVRDNAAGAIARMIMVHPESIPLNQVLPVFLKVLPLKEDHEESVAVYGCVCTLVLSSNPQVLALVPDLVRLFAEVAVSPDETAEVKAQIGRAFSHLITLYGQQIQPILSNLSPQCANALAALSTAS</sequence>
<dbReference type="PROSITE" id="PS50077">
    <property type="entry name" value="HEAT_REPEAT"/>
    <property type="match status" value="2"/>
</dbReference>
<feature type="domain" description="Importin N-terminal" evidence="9">
    <location>
        <begin position="23"/>
        <end position="89"/>
    </location>
</feature>
<evidence type="ECO:0000256" key="8">
    <source>
        <dbReference type="PROSITE-ProRule" id="PRU00103"/>
    </source>
</evidence>
<accession>A0A059AT96</accession>
<dbReference type="Pfam" id="PF24714">
    <property type="entry name" value="TOR1L1_N"/>
    <property type="match status" value="1"/>
</dbReference>
<dbReference type="SMART" id="SM00913">
    <property type="entry name" value="IBN_N"/>
    <property type="match status" value="1"/>
</dbReference>
<dbReference type="Gramene" id="KCW57078">
    <property type="protein sequence ID" value="KCW57078"/>
    <property type="gene ID" value="EUGRSUZ_I02730"/>
</dbReference>
<dbReference type="GO" id="GO:0008139">
    <property type="term" value="F:nuclear localization sequence binding"/>
    <property type="evidence" value="ECO:0000318"/>
    <property type="project" value="GO_Central"/>
</dbReference>
<keyword evidence="6" id="KW-0653">Protein transport</keyword>
<dbReference type="GO" id="GO:0005634">
    <property type="term" value="C:nucleus"/>
    <property type="evidence" value="ECO:0000318"/>
    <property type="project" value="GO_Central"/>
</dbReference>
<dbReference type="AlphaFoldDB" id="A0A059AT96"/>
<dbReference type="Pfam" id="PF25780">
    <property type="entry name" value="TPR_IPO5"/>
    <property type="match status" value="1"/>
</dbReference>
<dbReference type="OMA" id="ANACGCV"/>
<name>A0A059AT96_EUCGR</name>
<evidence type="ECO:0000256" key="7">
    <source>
        <dbReference type="ARBA" id="ARBA00023242"/>
    </source>
</evidence>
<dbReference type="InterPro" id="IPR016024">
    <property type="entry name" value="ARM-type_fold"/>
</dbReference>
<keyword evidence="7" id="KW-0539">Nucleus</keyword>
<dbReference type="STRING" id="71139.A0A059AT96"/>
<dbReference type="InterPro" id="IPR040122">
    <property type="entry name" value="Importin_beta"/>
</dbReference>
<evidence type="ECO:0000256" key="5">
    <source>
        <dbReference type="ARBA" id="ARBA00022737"/>
    </source>
</evidence>
<organism evidence="10">
    <name type="scientific">Eucalyptus grandis</name>
    <name type="common">Flooded gum</name>
    <dbReference type="NCBI Taxonomy" id="71139"/>
    <lineage>
        <taxon>Eukaryota</taxon>
        <taxon>Viridiplantae</taxon>
        <taxon>Streptophyta</taxon>
        <taxon>Embryophyta</taxon>
        <taxon>Tracheophyta</taxon>
        <taxon>Spermatophyta</taxon>
        <taxon>Magnoliopsida</taxon>
        <taxon>eudicotyledons</taxon>
        <taxon>Gunneridae</taxon>
        <taxon>Pentapetalae</taxon>
        <taxon>rosids</taxon>
        <taxon>malvids</taxon>
        <taxon>Myrtales</taxon>
        <taxon>Myrtaceae</taxon>
        <taxon>Myrtoideae</taxon>
        <taxon>Eucalypteae</taxon>
        <taxon>Eucalyptus</taxon>
    </lineage>
</organism>
<dbReference type="InterPro" id="IPR011989">
    <property type="entry name" value="ARM-like"/>
</dbReference>
<evidence type="ECO:0000256" key="1">
    <source>
        <dbReference type="ARBA" id="ARBA00004123"/>
    </source>
</evidence>
<evidence type="ECO:0000313" key="10">
    <source>
        <dbReference type="EMBL" id="KCW57078.1"/>
    </source>
</evidence>
<dbReference type="GO" id="GO:0005737">
    <property type="term" value="C:cytoplasm"/>
    <property type="evidence" value="ECO:0000318"/>
    <property type="project" value="GO_Central"/>
</dbReference>
<evidence type="ECO:0000256" key="4">
    <source>
        <dbReference type="ARBA" id="ARBA00022490"/>
    </source>
</evidence>
<keyword evidence="3" id="KW-0813">Transport</keyword>
<gene>
    <name evidence="10" type="ORF">EUGRSUZ_I02730</name>
</gene>
<dbReference type="SUPFAM" id="SSF48371">
    <property type="entry name" value="ARM repeat"/>
    <property type="match status" value="2"/>
</dbReference>
<dbReference type="Gene3D" id="1.25.10.10">
    <property type="entry name" value="Leucine-rich Repeat Variant"/>
    <property type="match status" value="1"/>
</dbReference>
<dbReference type="InParanoid" id="A0A059AT96"/>
<keyword evidence="4" id="KW-0963">Cytoplasm</keyword>
<dbReference type="GO" id="GO:0031267">
    <property type="term" value="F:small GTPase binding"/>
    <property type="evidence" value="ECO:0007669"/>
    <property type="project" value="InterPro"/>
</dbReference>
<evidence type="ECO:0000256" key="3">
    <source>
        <dbReference type="ARBA" id="ARBA00022448"/>
    </source>
</evidence>
<dbReference type="InterPro" id="IPR001494">
    <property type="entry name" value="Importin-beta_N"/>
</dbReference>
<dbReference type="SMART" id="SM01349">
    <property type="entry name" value="TOG"/>
    <property type="match status" value="1"/>
</dbReference>
<evidence type="ECO:0000256" key="6">
    <source>
        <dbReference type="ARBA" id="ARBA00022927"/>
    </source>
</evidence>
<dbReference type="InterPro" id="IPR034085">
    <property type="entry name" value="TOG"/>
</dbReference>
<dbReference type="EMBL" id="KK198761">
    <property type="protein sequence ID" value="KCW57078.1"/>
    <property type="molecule type" value="Genomic_DNA"/>
</dbReference>
<evidence type="ECO:0000259" key="9">
    <source>
        <dbReference type="PROSITE" id="PS50166"/>
    </source>
</evidence>
<protein>
    <recommendedName>
        <fullName evidence="9">Importin N-terminal domain-containing protein</fullName>
    </recommendedName>
</protein>
<dbReference type="GO" id="GO:0006606">
    <property type="term" value="P:protein import into nucleus"/>
    <property type="evidence" value="ECO:0000318"/>
    <property type="project" value="GO_Central"/>
</dbReference>
<proteinExistence type="predicted"/>
<dbReference type="Pfam" id="PF03810">
    <property type="entry name" value="IBN_N"/>
    <property type="match status" value="1"/>
</dbReference>
<dbReference type="PANTHER" id="PTHR10527">
    <property type="entry name" value="IMPORTIN BETA"/>
    <property type="match status" value="1"/>
</dbReference>
<comment type="subcellular location">
    <subcellularLocation>
        <location evidence="2">Cytoplasm</location>
    </subcellularLocation>
    <subcellularLocation>
        <location evidence="1">Nucleus</location>
    </subcellularLocation>
</comment>
<dbReference type="InterPro" id="IPR057600">
    <property type="entry name" value="TORTIFOLIA1/SINE1-2_N"/>
</dbReference>
<reference evidence="10" key="1">
    <citation type="submission" date="2013-07" db="EMBL/GenBank/DDBJ databases">
        <title>The genome of Eucalyptus grandis.</title>
        <authorList>
            <person name="Schmutz J."/>
            <person name="Hayes R."/>
            <person name="Myburg A."/>
            <person name="Tuskan G."/>
            <person name="Grattapaglia D."/>
            <person name="Rokhsar D.S."/>
        </authorList>
    </citation>
    <scope>NUCLEOTIDE SEQUENCE</scope>
    <source>
        <tissue evidence="10">Leaf extractions</tissue>
    </source>
</reference>
<evidence type="ECO:0000256" key="2">
    <source>
        <dbReference type="ARBA" id="ARBA00004496"/>
    </source>
</evidence>
<dbReference type="InterPro" id="IPR021133">
    <property type="entry name" value="HEAT_type_2"/>
</dbReference>
<feature type="repeat" description="HEAT" evidence="8">
    <location>
        <begin position="420"/>
        <end position="455"/>
    </location>
</feature>
<feature type="repeat" description="HEAT" evidence="8">
    <location>
        <begin position="379"/>
        <end position="417"/>
    </location>
</feature>
<keyword evidence="5" id="KW-0677">Repeat</keyword>
<dbReference type="InterPro" id="IPR057672">
    <property type="entry name" value="TPR_IPO4/5"/>
</dbReference>
<dbReference type="FunCoup" id="A0A059AT96">
    <property type="interactions" value="2787"/>
</dbReference>